<dbReference type="KEGG" id="paco:AACT_1782"/>
<dbReference type="Proteomes" id="UP000503483">
    <property type="component" value="Chromosome"/>
</dbReference>
<keyword evidence="3" id="KW-1185">Reference proteome</keyword>
<dbReference type="AlphaFoldDB" id="A0A6M8EBU2"/>
<comment type="cofactor">
    <cofactor evidence="1">
        <name>Mg(2+)</name>
        <dbReference type="ChEBI" id="CHEBI:18420"/>
    </cofactor>
    <text evidence="1">Binds 2 magnesium ions per subunit.</text>
</comment>
<evidence type="ECO:0000256" key="1">
    <source>
        <dbReference type="PIRSR" id="PIRSR605502-1"/>
    </source>
</evidence>
<gene>
    <name evidence="2" type="ORF">AACT_1782</name>
</gene>
<dbReference type="InterPro" id="IPR005502">
    <property type="entry name" value="Ribosyl_crysJ1"/>
</dbReference>
<evidence type="ECO:0008006" key="4">
    <source>
        <dbReference type="Google" id="ProtNLM"/>
    </source>
</evidence>
<evidence type="ECO:0000313" key="2">
    <source>
        <dbReference type="EMBL" id="QKE28933.1"/>
    </source>
</evidence>
<dbReference type="Gene3D" id="1.10.4080.10">
    <property type="entry name" value="ADP-ribosylation/Crystallin J1"/>
    <property type="match status" value="1"/>
</dbReference>
<proteinExistence type="predicted"/>
<keyword evidence="1" id="KW-0460">Magnesium</keyword>
<dbReference type="Pfam" id="PF03747">
    <property type="entry name" value="ADP_ribosyl_GH"/>
    <property type="match status" value="1"/>
</dbReference>
<organism evidence="2 3">
    <name type="scientific">Arcobacter acticola</name>
    <dbReference type="NCBI Taxonomy" id="1849015"/>
    <lineage>
        <taxon>Bacteria</taxon>
        <taxon>Pseudomonadati</taxon>
        <taxon>Campylobacterota</taxon>
        <taxon>Epsilonproteobacteria</taxon>
        <taxon>Campylobacterales</taxon>
        <taxon>Arcobacteraceae</taxon>
        <taxon>Arcobacter</taxon>
    </lineage>
</organism>
<dbReference type="GO" id="GO:0046872">
    <property type="term" value="F:metal ion binding"/>
    <property type="evidence" value="ECO:0007669"/>
    <property type="project" value="UniProtKB-KW"/>
</dbReference>
<protein>
    <recommendedName>
        <fullName evidence="4">ADP-ribosylglycohydrolase</fullName>
    </recommendedName>
</protein>
<dbReference type="RefSeq" id="WP_172126492.1">
    <property type="nucleotide sequence ID" value="NZ_CP042652.1"/>
</dbReference>
<dbReference type="EMBL" id="CP042652">
    <property type="protein sequence ID" value="QKE28933.1"/>
    <property type="molecule type" value="Genomic_DNA"/>
</dbReference>
<name>A0A6M8EBU2_9BACT</name>
<keyword evidence="1" id="KW-0479">Metal-binding</keyword>
<accession>A0A6M8EBU2</accession>
<sequence length="284" mass="32573">MYEDKIKDLVLTSLVTDAYCLGTHWIYDENQLINNDIRWEELNKPLAIWHKGKSAGDFTHYGDQTYWLYEFLKDKDSFDENEYLKFWFEKMKTYTGYIDGASRDTILNIENSVTPSGSNSHDLSIVGRIVPLLKVSKTKEEFLQNVEKFVKLTHNSKEAVKNADFFANLLLMVLEKNDIEKSIVQLKSSYDSYFQDMIQKGLDSKNSDTFKTIREFGPACDINGGFSGVIHLLCKYDNLKDMLISNLKAGGDTSARAMIASVILLANKQMSEIPKNWLNLKVKI</sequence>
<reference evidence="2 3" key="1">
    <citation type="submission" date="2019-08" db="EMBL/GenBank/DDBJ databases">
        <title>Complete genome sequence of Arcobacter acticola.</title>
        <authorList>
            <person name="Miller W."/>
        </authorList>
    </citation>
    <scope>NUCLEOTIDE SEQUENCE [LARGE SCALE GENOMIC DNA]</scope>
    <source>
        <strain evidence="2 3">KCTC 52212</strain>
    </source>
</reference>
<evidence type="ECO:0000313" key="3">
    <source>
        <dbReference type="Proteomes" id="UP000503483"/>
    </source>
</evidence>
<dbReference type="InterPro" id="IPR036705">
    <property type="entry name" value="Ribosyl_crysJ1_sf"/>
</dbReference>
<dbReference type="SUPFAM" id="SSF101478">
    <property type="entry name" value="ADP-ribosylglycohydrolase"/>
    <property type="match status" value="1"/>
</dbReference>
<feature type="binding site" evidence="1">
    <location>
        <position position="252"/>
    </location>
    <ligand>
        <name>Mg(2+)</name>
        <dbReference type="ChEBI" id="CHEBI:18420"/>
        <label>1</label>
    </ligand>
</feature>